<name>A0A9P6PLE3_9FUNG</name>
<organism evidence="1 2">
    <name type="scientific">Mortierella polycephala</name>
    <dbReference type="NCBI Taxonomy" id="41804"/>
    <lineage>
        <taxon>Eukaryota</taxon>
        <taxon>Fungi</taxon>
        <taxon>Fungi incertae sedis</taxon>
        <taxon>Mucoromycota</taxon>
        <taxon>Mortierellomycotina</taxon>
        <taxon>Mortierellomycetes</taxon>
        <taxon>Mortierellales</taxon>
        <taxon>Mortierellaceae</taxon>
        <taxon>Mortierella</taxon>
    </lineage>
</organism>
<sequence>MTTDKKVVSDDLDKWASHSYHCGSWPTAIDTKQYQEDWVSFEGDLLANTKHHASADLVKKMFVPVSIKLVGGQKTFGFVLETGAHLLQETGSVALVTPLIRQSEMTIEDVDLKVALSPHKYGKLVRIEDYNLAADDDDFWHLPFKGTSGLISRQLQSCLIQSGNDVTLCLKVEVYGRSQGEDPQADANVALPVGRRSFNIVNQQFKDVSQLMIGCVRWNVLVTLAVSLTSGKVIVGPHNPSFKPHRKSHLWLKRGAERDMHNNLVRRTRSNFDNMATYRLHAAIHPHFNRSHTRPVTLSDLWSFKAKNAWSGVKLAAFIFNNLYDASEPLLKSEVQDYLSMIQLDKGDNVVDEECDHGIRSNLIRFAKCMRDQETRPVSLTLDKELRCMADHVRSEITKINQTIVSAHVRYTIDMMLQD</sequence>
<reference evidence="1" key="1">
    <citation type="journal article" date="2020" name="Fungal Divers.">
        <title>Resolving the Mortierellaceae phylogeny through synthesis of multi-gene phylogenetics and phylogenomics.</title>
        <authorList>
            <person name="Vandepol N."/>
            <person name="Liber J."/>
            <person name="Desiro A."/>
            <person name="Na H."/>
            <person name="Kennedy M."/>
            <person name="Barry K."/>
            <person name="Grigoriev I.V."/>
            <person name="Miller A.N."/>
            <person name="O'Donnell K."/>
            <person name="Stajich J.E."/>
            <person name="Bonito G."/>
        </authorList>
    </citation>
    <scope>NUCLEOTIDE SEQUENCE</scope>
    <source>
        <strain evidence="1">KOD948</strain>
    </source>
</reference>
<comment type="caution">
    <text evidence="1">The sequence shown here is derived from an EMBL/GenBank/DDBJ whole genome shotgun (WGS) entry which is preliminary data.</text>
</comment>
<dbReference type="Proteomes" id="UP000726737">
    <property type="component" value="Unassembled WGS sequence"/>
</dbReference>
<protein>
    <submittedName>
        <fullName evidence="1">Uncharacterized protein</fullName>
    </submittedName>
</protein>
<dbReference type="EMBL" id="JAAAJA010001367">
    <property type="protein sequence ID" value="KAG0247484.1"/>
    <property type="molecule type" value="Genomic_DNA"/>
</dbReference>
<keyword evidence="2" id="KW-1185">Reference proteome</keyword>
<proteinExistence type="predicted"/>
<gene>
    <name evidence="1" type="ORF">BG011_001396</name>
</gene>
<dbReference type="OrthoDB" id="2439141at2759"/>
<accession>A0A9P6PLE3</accession>
<evidence type="ECO:0000313" key="2">
    <source>
        <dbReference type="Proteomes" id="UP000726737"/>
    </source>
</evidence>
<evidence type="ECO:0000313" key="1">
    <source>
        <dbReference type="EMBL" id="KAG0247484.1"/>
    </source>
</evidence>
<dbReference type="AlphaFoldDB" id="A0A9P6PLE3"/>